<dbReference type="AlphaFoldDB" id="A0A814UC54"/>
<comment type="caution">
    <text evidence="2">The sequence shown here is derived from an EMBL/GenBank/DDBJ whole genome shotgun (WGS) entry which is preliminary data.</text>
</comment>
<feature type="region of interest" description="Disordered" evidence="1">
    <location>
        <begin position="134"/>
        <end position="159"/>
    </location>
</feature>
<gene>
    <name evidence="2" type="ORF">XAT740_LOCUS22135</name>
</gene>
<name>A0A814UC54_ADIRI</name>
<protein>
    <submittedName>
        <fullName evidence="2">Uncharacterized protein</fullName>
    </submittedName>
</protein>
<keyword evidence="3" id="KW-1185">Reference proteome</keyword>
<proteinExistence type="predicted"/>
<sequence>VANKHRYREKRSATQPVCRYSSDVKALVYYITDYITKSSLAFYDMFVFAQQGIKSIEQYRNPDRTESAVEKSRKLVLRCYNMIASRQEVSGVQVPSYLMDFGDHYTTHTFKNLFLFSIENYLQTELIKARLNTKEPDERTTEGMLRDFYEDPEEDGTKMNDEQFVLEKIANKNENTYVMVNTRLDYQCRSKDLSTVRLYDFNAQSSHGEHLSTEGTRMNERHSFESTHPQSASHIFIRHNNPVVPVLLGPQIPRREREDTRERYCRTILTLFAPWRSINDLCTVTQTDCISLVDNIVCRRTLSRQVFIDRFFVDIT</sequence>
<organism evidence="2 3">
    <name type="scientific">Adineta ricciae</name>
    <name type="common">Rotifer</name>
    <dbReference type="NCBI Taxonomy" id="249248"/>
    <lineage>
        <taxon>Eukaryota</taxon>
        <taxon>Metazoa</taxon>
        <taxon>Spiralia</taxon>
        <taxon>Gnathifera</taxon>
        <taxon>Rotifera</taxon>
        <taxon>Eurotatoria</taxon>
        <taxon>Bdelloidea</taxon>
        <taxon>Adinetida</taxon>
        <taxon>Adinetidae</taxon>
        <taxon>Adineta</taxon>
    </lineage>
</organism>
<dbReference type="Proteomes" id="UP000663828">
    <property type="component" value="Unassembled WGS sequence"/>
</dbReference>
<feature type="non-terminal residue" evidence="2">
    <location>
        <position position="1"/>
    </location>
</feature>
<reference evidence="2" key="1">
    <citation type="submission" date="2021-02" db="EMBL/GenBank/DDBJ databases">
        <authorList>
            <person name="Nowell W R."/>
        </authorList>
    </citation>
    <scope>NUCLEOTIDE SEQUENCE</scope>
</reference>
<accession>A0A814UC54</accession>
<dbReference type="EMBL" id="CAJNOR010001616">
    <property type="protein sequence ID" value="CAF1172903.1"/>
    <property type="molecule type" value="Genomic_DNA"/>
</dbReference>
<evidence type="ECO:0000313" key="3">
    <source>
        <dbReference type="Proteomes" id="UP000663828"/>
    </source>
</evidence>
<evidence type="ECO:0000313" key="2">
    <source>
        <dbReference type="EMBL" id="CAF1172903.1"/>
    </source>
</evidence>
<evidence type="ECO:0000256" key="1">
    <source>
        <dbReference type="SAM" id="MobiDB-lite"/>
    </source>
</evidence>